<comment type="caution">
    <text evidence="2">The sequence shown here is derived from an EMBL/GenBank/DDBJ whole genome shotgun (WGS) entry which is preliminary data.</text>
</comment>
<protein>
    <recommendedName>
        <fullName evidence="4">Acyltransferase</fullName>
    </recommendedName>
</protein>
<feature type="transmembrane region" description="Helical" evidence="1">
    <location>
        <begin position="54"/>
        <end position="72"/>
    </location>
</feature>
<evidence type="ECO:0000313" key="2">
    <source>
        <dbReference type="EMBL" id="NKX51695.1"/>
    </source>
</evidence>
<feature type="transmembrane region" description="Helical" evidence="1">
    <location>
        <begin position="21"/>
        <end position="42"/>
    </location>
</feature>
<evidence type="ECO:0008006" key="4">
    <source>
        <dbReference type="Google" id="ProtNLM"/>
    </source>
</evidence>
<reference evidence="2 3" key="1">
    <citation type="submission" date="2020-04" db="EMBL/GenBank/DDBJ databases">
        <authorList>
            <person name="Liu S."/>
        </authorList>
    </citation>
    <scope>NUCLEOTIDE SEQUENCE [LARGE SCALE GENOMIC DNA]</scope>
    <source>
        <strain evidence="2 3">CGMCC 1.15091</strain>
    </source>
</reference>
<dbReference type="EMBL" id="JAAZSR010000286">
    <property type="protein sequence ID" value="NKX51695.1"/>
    <property type="molecule type" value="Genomic_DNA"/>
</dbReference>
<evidence type="ECO:0000313" key="3">
    <source>
        <dbReference type="Proteomes" id="UP000523795"/>
    </source>
</evidence>
<name>A0ABX1JU49_9MICC</name>
<dbReference type="Proteomes" id="UP000523795">
    <property type="component" value="Unassembled WGS sequence"/>
</dbReference>
<gene>
    <name evidence="2" type="ORF">HER39_14210</name>
</gene>
<proteinExistence type="predicted"/>
<organism evidence="2 3">
    <name type="scientific">Arthrobacter deserti</name>
    <dbReference type="NCBI Taxonomy" id="1742687"/>
    <lineage>
        <taxon>Bacteria</taxon>
        <taxon>Bacillati</taxon>
        <taxon>Actinomycetota</taxon>
        <taxon>Actinomycetes</taxon>
        <taxon>Micrococcales</taxon>
        <taxon>Micrococcaceae</taxon>
        <taxon>Arthrobacter</taxon>
    </lineage>
</organism>
<sequence>HLLRGWQPGPRTGSVLRKLSDASFGVFLCHYLILLWLTFAVFPSPGAPSVGLLALKFVLAAAGAFAVSLAAARVPGLRAVF</sequence>
<keyword evidence="1" id="KW-0812">Transmembrane</keyword>
<feature type="non-terminal residue" evidence="2">
    <location>
        <position position="1"/>
    </location>
</feature>
<keyword evidence="1" id="KW-0472">Membrane</keyword>
<keyword evidence="1" id="KW-1133">Transmembrane helix</keyword>
<accession>A0ABX1JU49</accession>
<keyword evidence="3" id="KW-1185">Reference proteome</keyword>
<evidence type="ECO:0000256" key="1">
    <source>
        <dbReference type="SAM" id="Phobius"/>
    </source>
</evidence>